<proteinExistence type="predicted"/>
<dbReference type="Proteomes" id="UP001150266">
    <property type="component" value="Unassembled WGS sequence"/>
</dbReference>
<gene>
    <name evidence="1" type="ORF">J3R30DRAFT_3682180</name>
</gene>
<organism evidence="1 2">
    <name type="scientific">Lentinula aciculospora</name>
    <dbReference type="NCBI Taxonomy" id="153920"/>
    <lineage>
        <taxon>Eukaryota</taxon>
        <taxon>Fungi</taxon>
        <taxon>Dikarya</taxon>
        <taxon>Basidiomycota</taxon>
        <taxon>Agaricomycotina</taxon>
        <taxon>Agaricomycetes</taxon>
        <taxon>Agaricomycetidae</taxon>
        <taxon>Agaricales</taxon>
        <taxon>Marasmiineae</taxon>
        <taxon>Omphalotaceae</taxon>
        <taxon>Lentinula</taxon>
    </lineage>
</organism>
<accession>A0A9W9ADG0</accession>
<name>A0A9W9ADG0_9AGAR</name>
<feature type="non-terminal residue" evidence="1">
    <location>
        <position position="1"/>
    </location>
</feature>
<comment type="caution">
    <text evidence="1">The sequence shown here is derived from an EMBL/GenBank/DDBJ whole genome shotgun (WGS) entry which is preliminary data.</text>
</comment>
<protein>
    <submittedName>
        <fullName evidence="1">Uncharacterized protein</fullName>
    </submittedName>
</protein>
<keyword evidence="2" id="KW-1185">Reference proteome</keyword>
<dbReference type="EMBL" id="JAOTPV010000007">
    <property type="protein sequence ID" value="KAJ4480097.1"/>
    <property type="molecule type" value="Genomic_DNA"/>
</dbReference>
<sequence>MLFSSALSNREDFSFEAQQFAVKRQTQNCYLPKTLFNLHVMLTFPDLEKIVFFKMVLNNLPQILAKEQKHKLYFGNGKVYDPELGFLNAMLKKAVSMGHLVAVFEEWKGWVKKRDEARGGGNNIEDCDMPFPRISRSWMRHGGRAYLRMLTGMHIFKVHNGIVHWVPIPMLYHDEKNPGGKICKTVWIYLSVNMSNVCKNNDHVFS</sequence>
<evidence type="ECO:0000313" key="2">
    <source>
        <dbReference type="Proteomes" id="UP001150266"/>
    </source>
</evidence>
<evidence type="ECO:0000313" key="1">
    <source>
        <dbReference type="EMBL" id="KAJ4480097.1"/>
    </source>
</evidence>
<dbReference type="AlphaFoldDB" id="A0A9W9ADG0"/>
<reference evidence="1" key="1">
    <citation type="submission" date="2022-08" db="EMBL/GenBank/DDBJ databases">
        <title>A Global Phylogenomic Analysis of the Shiitake Genus Lentinula.</title>
        <authorList>
            <consortium name="DOE Joint Genome Institute"/>
            <person name="Sierra-Patev S."/>
            <person name="Min B."/>
            <person name="Naranjo-Ortiz M."/>
            <person name="Looney B."/>
            <person name="Konkel Z."/>
            <person name="Slot J.C."/>
            <person name="Sakamoto Y."/>
            <person name="Steenwyk J.L."/>
            <person name="Rokas A."/>
            <person name="Carro J."/>
            <person name="Camarero S."/>
            <person name="Ferreira P."/>
            <person name="Molpeceres G."/>
            <person name="Ruiz-Duenas F.J."/>
            <person name="Serrano A."/>
            <person name="Henrissat B."/>
            <person name="Drula E."/>
            <person name="Hughes K.W."/>
            <person name="Mata J.L."/>
            <person name="Ishikawa N.K."/>
            <person name="Vargas-Isla R."/>
            <person name="Ushijima S."/>
            <person name="Smith C.A."/>
            <person name="Ahrendt S."/>
            <person name="Andreopoulos W."/>
            <person name="He G."/>
            <person name="Labutti K."/>
            <person name="Lipzen A."/>
            <person name="Ng V."/>
            <person name="Riley R."/>
            <person name="Sandor L."/>
            <person name="Barry K."/>
            <person name="Martinez A.T."/>
            <person name="Xiao Y."/>
            <person name="Gibbons J.G."/>
            <person name="Terashima K."/>
            <person name="Grigoriev I.V."/>
            <person name="Hibbett D.S."/>
        </authorList>
    </citation>
    <scope>NUCLEOTIDE SEQUENCE</scope>
    <source>
        <strain evidence="1">JLM2183</strain>
    </source>
</reference>